<protein>
    <submittedName>
        <fullName evidence="6">Dual specificity protein phosphatase 1-like</fullName>
    </submittedName>
</protein>
<proteinExistence type="predicted"/>
<evidence type="ECO:0000256" key="3">
    <source>
        <dbReference type="SAM" id="MobiDB-lite"/>
    </source>
</evidence>
<keyword evidence="7" id="KW-1185">Reference proteome</keyword>
<organism evidence="6 7">
    <name type="scientific">Tropilaelaps mercedesae</name>
    <dbReference type="NCBI Taxonomy" id="418985"/>
    <lineage>
        <taxon>Eukaryota</taxon>
        <taxon>Metazoa</taxon>
        <taxon>Ecdysozoa</taxon>
        <taxon>Arthropoda</taxon>
        <taxon>Chelicerata</taxon>
        <taxon>Arachnida</taxon>
        <taxon>Acari</taxon>
        <taxon>Parasitiformes</taxon>
        <taxon>Mesostigmata</taxon>
        <taxon>Gamasina</taxon>
        <taxon>Dermanyssoidea</taxon>
        <taxon>Laelapidae</taxon>
        <taxon>Tropilaelaps</taxon>
    </lineage>
</organism>
<keyword evidence="1" id="KW-0378">Hydrolase</keyword>
<dbReference type="GO" id="GO:0005737">
    <property type="term" value="C:cytoplasm"/>
    <property type="evidence" value="ECO:0007669"/>
    <property type="project" value="TreeGrafter"/>
</dbReference>
<dbReference type="InterPro" id="IPR000387">
    <property type="entry name" value="Tyr_Pase_dom"/>
</dbReference>
<dbReference type="OrthoDB" id="426001at2759"/>
<dbReference type="AlphaFoldDB" id="A0A1V9XWX3"/>
<evidence type="ECO:0000259" key="4">
    <source>
        <dbReference type="PROSITE" id="PS50054"/>
    </source>
</evidence>
<reference evidence="6 7" key="1">
    <citation type="journal article" date="2017" name="Gigascience">
        <title>Draft genome of the honey bee ectoparasitic mite, Tropilaelaps mercedesae, is shaped by the parasitic life history.</title>
        <authorList>
            <person name="Dong X."/>
            <person name="Armstrong S.D."/>
            <person name="Xia D."/>
            <person name="Makepeace B.L."/>
            <person name="Darby A.C."/>
            <person name="Kadowaki T."/>
        </authorList>
    </citation>
    <scope>NUCLEOTIDE SEQUENCE [LARGE SCALE GENOMIC DNA]</scope>
    <source>
        <strain evidence="6">Wuxi-XJTLU</strain>
    </source>
</reference>
<name>A0A1V9XWX3_9ACAR</name>
<feature type="domain" description="Tyrosine-protein phosphatase" evidence="4">
    <location>
        <begin position="54"/>
        <end position="195"/>
    </location>
</feature>
<dbReference type="PROSITE" id="PS50054">
    <property type="entry name" value="TYR_PHOSPHATASE_DUAL"/>
    <property type="match status" value="1"/>
</dbReference>
<feature type="domain" description="Tyrosine specific protein phosphatases" evidence="5">
    <location>
        <begin position="116"/>
        <end position="173"/>
    </location>
</feature>
<evidence type="ECO:0000259" key="5">
    <source>
        <dbReference type="PROSITE" id="PS50056"/>
    </source>
</evidence>
<dbReference type="SMART" id="SM00195">
    <property type="entry name" value="DSPc"/>
    <property type="match status" value="1"/>
</dbReference>
<accession>A0A1V9XWX3</accession>
<sequence>MDSGRARAQRCSIVTAPENPTNDEKQGNVLDRSRVENDSFCLPPLPTVDTTGLNATLVASNILISDRNVAECPDVLCRLGITHIVTIDTAPLRHDRWPSENRFAFHFINAKDEVSEDLLLKLPALFQFMKTAVRTLFHCRMGVSRSAAVCIAYLMYRDNRSLEDVYGQVCSARTQCGPNEAFVGQLQLFERMGYKLNIYDRSFQLYCLSNVLLKAIEYRFDKSLTLDERREFYQ</sequence>
<dbReference type="PANTHER" id="PTHR46377:SF1">
    <property type="entry name" value="DUAL SPECIFICITY PROTEIN PHOSPHATASE 19"/>
    <property type="match status" value="1"/>
</dbReference>
<comment type="caution">
    <text evidence="6">The sequence shown here is derived from an EMBL/GenBank/DDBJ whole genome shotgun (WGS) entry which is preliminary data.</text>
</comment>
<dbReference type="Gene3D" id="3.90.190.10">
    <property type="entry name" value="Protein tyrosine phosphatase superfamily"/>
    <property type="match status" value="1"/>
</dbReference>
<evidence type="ECO:0000313" key="7">
    <source>
        <dbReference type="Proteomes" id="UP000192247"/>
    </source>
</evidence>
<dbReference type="CDD" id="cd14498">
    <property type="entry name" value="DSP"/>
    <property type="match status" value="1"/>
</dbReference>
<dbReference type="InterPro" id="IPR029021">
    <property type="entry name" value="Prot-tyrosine_phosphatase-like"/>
</dbReference>
<gene>
    <name evidence="6" type="ORF">BIW11_02824</name>
</gene>
<dbReference type="STRING" id="418985.A0A1V9XWX3"/>
<dbReference type="PROSITE" id="PS50056">
    <property type="entry name" value="TYR_PHOSPHATASE_2"/>
    <property type="match status" value="1"/>
</dbReference>
<evidence type="ECO:0000313" key="6">
    <source>
        <dbReference type="EMBL" id="OQR77941.1"/>
    </source>
</evidence>
<dbReference type="Pfam" id="PF00782">
    <property type="entry name" value="DSPc"/>
    <property type="match status" value="1"/>
</dbReference>
<keyword evidence="2" id="KW-0904">Protein phosphatase</keyword>
<dbReference type="Proteomes" id="UP000192247">
    <property type="component" value="Unassembled WGS sequence"/>
</dbReference>
<dbReference type="GO" id="GO:0008579">
    <property type="term" value="F:JUN kinase phosphatase activity"/>
    <property type="evidence" value="ECO:0007669"/>
    <property type="project" value="TreeGrafter"/>
</dbReference>
<dbReference type="SUPFAM" id="SSF52799">
    <property type="entry name" value="(Phosphotyrosine protein) phosphatases II"/>
    <property type="match status" value="1"/>
</dbReference>
<dbReference type="InParanoid" id="A0A1V9XWX3"/>
<dbReference type="InterPro" id="IPR020422">
    <property type="entry name" value="TYR_PHOSPHATASE_DUAL_dom"/>
</dbReference>
<dbReference type="InterPro" id="IPR016130">
    <property type="entry name" value="Tyr_Pase_AS"/>
</dbReference>
<dbReference type="PROSITE" id="PS00383">
    <property type="entry name" value="TYR_PHOSPHATASE_1"/>
    <property type="match status" value="1"/>
</dbReference>
<feature type="region of interest" description="Disordered" evidence="3">
    <location>
        <begin position="1"/>
        <end position="28"/>
    </location>
</feature>
<evidence type="ECO:0000256" key="2">
    <source>
        <dbReference type="ARBA" id="ARBA00022912"/>
    </source>
</evidence>
<dbReference type="EMBL" id="MNPL01002839">
    <property type="protein sequence ID" value="OQR77941.1"/>
    <property type="molecule type" value="Genomic_DNA"/>
</dbReference>
<dbReference type="PANTHER" id="PTHR46377">
    <property type="entry name" value="DUAL SPECIFICITY PROTEIN PHOSPHATASE 19"/>
    <property type="match status" value="1"/>
</dbReference>
<evidence type="ECO:0000256" key="1">
    <source>
        <dbReference type="ARBA" id="ARBA00022801"/>
    </source>
</evidence>
<dbReference type="InterPro" id="IPR000340">
    <property type="entry name" value="Dual-sp_phosphatase_cat-dom"/>
</dbReference>